<sequence length="349" mass="38858">MQWLRAIAAIMVVIAHIKIAIDLRFYGLSFAEFPLSPFPFVAGVDIFFVISGFVMAHSSRSLHGKAGAWKTFLLRRLARVVPLYWLMTALVIVLLDVMHVPVWADTTLTQIVASFLFFPAANPDGVPLPVLDIGWSLNYEMLFYAVFALFVALRQRWALGGVFLVLALGVAAGRWFPPASLALRFWSDPIVLEFLLGIAIYLLVSRRFRMPDPARWLVGLCGLGLFLAYPQIDFTWRFLQWGCPAALMVLAAVSGRRETRSSIAEWAGNVSYAVYLSHFFVIRALLFALERGGIRHAGAWLVGFPVGVVLGTLAASTVLHYAFERPVLRWIRRHADRDLLTGVGAPTGP</sequence>
<protein>
    <recommendedName>
        <fullName evidence="2">Acyltransferase 3 domain-containing protein</fullName>
    </recommendedName>
</protein>
<organism evidence="3 4">
    <name type="scientific">Aureimonas ureilytica</name>
    <dbReference type="NCBI Taxonomy" id="401562"/>
    <lineage>
        <taxon>Bacteria</taxon>
        <taxon>Pseudomonadati</taxon>
        <taxon>Pseudomonadota</taxon>
        <taxon>Alphaproteobacteria</taxon>
        <taxon>Hyphomicrobiales</taxon>
        <taxon>Aurantimonadaceae</taxon>
        <taxon>Aureimonas</taxon>
    </lineage>
</organism>
<evidence type="ECO:0000259" key="2">
    <source>
        <dbReference type="Pfam" id="PF01757"/>
    </source>
</evidence>
<dbReference type="GO" id="GO:0000271">
    <property type="term" value="P:polysaccharide biosynthetic process"/>
    <property type="evidence" value="ECO:0007669"/>
    <property type="project" value="TreeGrafter"/>
</dbReference>
<feature type="transmembrane region" description="Helical" evidence="1">
    <location>
        <begin position="7"/>
        <end position="26"/>
    </location>
</feature>
<dbReference type="Proteomes" id="UP000078272">
    <property type="component" value="Unassembled WGS sequence"/>
</dbReference>
<feature type="transmembrane region" description="Helical" evidence="1">
    <location>
        <begin position="133"/>
        <end position="152"/>
    </location>
</feature>
<feature type="transmembrane region" description="Helical" evidence="1">
    <location>
        <begin position="266"/>
        <end position="288"/>
    </location>
</feature>
<gene>
    <name evidence="3" type="ORF">NS226_03255</name>
</gene>
<feature type="transmembrane region" description="Helical" evidence="1">
    <location>
        <begin position="216"/>
        <end position="232"/>
    </location>
</feature>
<feature type="transmembrane region" description="Helical" evidence="1">
    <location>
        <begin position="300"/>
        <end position="323"/>
    </location>
</feature>
<dbReference type="GO" id="GO:0016020">
    <property type="term" value="C:membrane"/>
    <property type="evidence" value="ECO:0007669"/>
    <property type="project" value="TreeGrafter"/>
</dbReference>
<keyword evidence="1" id="KW-1133">Transmembrane helix</keyword>
<dbReference type="PANTHER" id="PTHR23028:SF131">
    <property type="entry name" value="BLR2367 PROTEIN"/>
    <property type="match status" value="1"/>
</dbReference>
<comment type="caution">
    <text evidence="3">The sequence shown here is derived from an EMBL/GenBank/DDBJ whole genome shotgun (WGS) entry which is preliminary data.</text>
</comment>
<feature type="transmembrane region" description="Helical" evidence="1">
    <location>
        <begin position="38"/>
        <end position="56"/>
    </location>
</feature>
<dbReference type="Pfam" id="PF01757">
    <property type="entry name" value="Acyl_transf_3"/>
    <property type="match status" value="1"/>
</dbReference>
<dbReference type="InterPro" id="IPR002656">
    <property type="entry name" value="Acyl_transf_3_dom"/>
</dbReference>
<dbReference type="EMBL" id="LDPZ01000006">
    <property type="protein sequence ID" value="KTQ97850.1"/>
    <property type="molecule type" value="Genomic_DNA"/>
</dbReference>
<proteinExistence type="predicted"/>
<accession>A0A175RCR3</accession>
<feature type="transmembrane region" description="Helical" evidence="1">
    <location>
        <begin position="157"/>
        <end position="177"/>
    </location>
</feature>
<feature type="transmembrane region" description="Helical" evidence="1">
    <location>
        <begin position="77"/>
        <end position="95"/>
    </location>
</feature>
<dbReference type="InterPro" id="IPR050879">
    <property type="entry name" value="Acyltransferase_3"/>
</dbReference>
<dbReference type="PATRIC" id="fig|401562.3.peg.4168"/>
<dbReference type="GO" id="GO:0016747">
    <property type="term" value="F:acyltransferase activity, transferring groups other than amino-acyl groups"/>
    <property type="evidence" value="ECO:0007669"/>
    <property type="project" value="InterPro"/>
</dbReference>
<dbReference type="AlphaFoldDB" id="A0A175RCR3"/>
<evidence type="ECO:0000256" key="1">
    <source>
        <dbReference type="SAM" id="Phobius"/>
    </source>
</evidence>
<keyword evidence="1" id="KW-0812">Transmembrane</keyword>
<dbReference type="STRING" id="401562.NS365_11905"/>
<reference evidence="3 4" key="1">
    <citation type="journal article" date="2016" name="Front. Microbiol.">
        <title>Genomic Resource of Rice Seed Associated Bacteria.</title>
        <authorList>
            <person name="Midha S."/>
            <person name="Bansal K."/>
            <person name="Sharma S."/>
            <person name="Kumar N."/>
            <person name="Patil P.P."/>
            <person name="Chaudhry V."/>
            <person name="Patil P.B."/>
        </authorList>
    </citation>
    <scope>NUCLEOTIDE SEQUENCE [LARGE SCALE GENOMIC DNA]</scope>
    <source>
        <strain evidence="3 4">NS226</strain>
    </source>
</reference>
<name>A0A175RCR3_9HYPH</name>
<evidence type="ECO:0000313" key="4">
    <source>
        <dbReference type="Proteomes" id="UP000078272"/>
    </source>
</evidence>
<feature type="transmembrane region" description="Helical" evidence="1">
    <location>
        <begin position="238"/>
        <end position="254"/>
    </location>
</feature>
<feature type="transmembrane region" description="Helical" evidence="1">
    <location>
        <begin position="183"/>
        <end position="204"/>
    </location>
</feature>
<feature type="domain" description="Acyltransferase 3" evidence="2">
    <location>
        <begin position="2"/>
        <end position="315"/>
    </location>
</feature>
<dbReference type="PANTHER" id="PTHR23028">
    <property type="entry name" value="ACETYLTRANSFERASE"/>
    <property type="match status" value="1"/>
</dbReference>
<evidence type="ECO:0000313" key="3">
    <source>
        <dbReference type="EMBL" id="KTQ97850.1"/>
    </source>
</evidence>
<keyword evidence="1" id="KW-0472">Membrane</keyword>